<dbReference type="PANTHER" id="PTHR42901:SF1">
    <property type="entry name" value="ALCOHOL DEHYDROGENASE"/>
    <property type="match status" value="1"/>
</dbReference>
<dbReference type="GO" id="GO:0016491">
    <property type="term" value="F:oxidoreductase activity"/>
    <property type="evidence" value="ECO:0007669"/>
    <property type="project" value="UniProtKB-KW"/>
</dbReference>
<name>A0A0W0YG42_9GAMM</name>
<evidence type="ECO:0000256" key="2">
    <source>
        <dbReference type="ARBA" id="ARBA00023002"/>
    </source>
</evidence>
<accession>A0A0W0YG42</accession>
<sequence length="253" mass="28437">MFVITGGGSGIGKSLAFSLAKRDQSVLIVGRRESLLQETAAMSAKIHYLRADVSTSEGLESIRNYLLEVPHIDALINNAGTLNPLTPLREVELKDWQHALNTNLNSALFLTQKLYSKLINGRVLNIGSGAAYFPIRGWAAYCVSKAALSMLTQCWQLESEDIAFASVMPGIIDTHMQVVARSNANPDYERIDFYQSLKDKNCLISPDTVAEFLTWLLLDIDKKTYVSKEWDVYDTEHHPAWLKPPHQVLHWDF</sequence>
<dbReference type="Gene3D" id="3.40.50.720">
    <property type="entry name" value="NAD(P)-binding Rossmann-like Domain"/>
    <property type="match status" value="1"/>
</dbReference>
<dbReference type="Proteomes" id="UP000054621">
    <property type="component" value="Unassembled WGS sequence"/>
</dbReference>
<reference evidence="4 5" key="1">
    <citation type="submission" date="2015-11" db="EMBL/GenBank/DDBJ databases">
        <title>Genomic analysis of 38 Legionella species identifies large and diverse effector repertoires.</title>
        <authorList>
            <person name="Burstein D."/>
            <person name="Amaro F."/>
            <person name="Zusman T."/>
            <person name="Lifshitz Z."/>
            <person name="Cohen O."/>
            <person name="Gilbert J.A."/>
            <person name="Pupko T."/>
            <person name="Shuman H.A."/>
            <person name="Segal G."/>
        </authorList>
    </citation>
    <scope>NUCLEOTIDE SEQUENCE [LARGE SCALE GENOMIC DNA]</scope>
    <source>
        <strain evidence="4 5">Mt.St.Helens-4</strain>
    </source>
</reference>
<dbReference type="Pfam" id="PF00106">
    <property type="entry name" value="adh_short"/>
    <property type="match status" value="1"/>
</dbReference>
<dbReference type="InterPro" id="IPR020904">
    <property type="entry name" value="Sc_DH/Rdtase_CS"/>
</dbReference>
<dbReference type="OrthoDB" id="9794387at2"/>
<dbReference type="RefSeq" id="WP_027271014.1">
    <property type="nucleotide sequence ID" value="NZ_CAAAJE010000012.1"/>
</dbReference>
<dbReference type="SUPFAM" id="SSF51735">
    <property type="entry name" value="NAD(P)-binding Rossmann-fold domains"/>
    <property type="match status" value="1"/>
</dbReference>
<dbReference type="PANTHER" id="PTHR42901">
    <property type="entry name" value="ALCOHOL DEHYDROGENASE"/>
    <property type="match status" value="1"/>
</dbReference>
<evidence type="ECO:0000256" key="3">
    <source>
        <dbReference type="RuleBase" id="RU000363"/>
    </source>
</evidence>
<organism evidence="4 5">
    <name type="scientific">Legionella sainthelensi</name>
    <dbReference type="NCBI Taxonomy" id="28087"/>
    <lineage>
        <taxon>Bacteria</taxon>
        <taxon>Pseudomonadati</taxon>
        <taxon>Pseudomonadota</taxon>
        <taxon>Gammaproteobacteria</taxon>
        <taxon>Legionellales</taxon>
        <taxon>Legionellaceae</taxon>
        <taxon>Legionella</taxon>
    </lineage>
</organism>
<dbReference type="EMBL" id="LNYV01000034">
    <property type="protein sequence ID" value="KTD55933.1"/>
    <property type="molecule type" value="Genomic_DNA"/>
</dbReference>
<dbReference type="InterPro" id="IPR002347">
    <property type="entry name" value="SDR_fam"/>
</dbReference>
<keyword evidence="2" id="KW-0560">Oxidoreductase</keyword>
<dbReference type="InterPro" id="IPR036291">
    <property type="entry name" value="NAD(P)-bd_dom_sf"/>
</dbReference>
<dbReference type="PROSITE" id="PS00061">
    <property type="entry name" value="ADH_SHORT"/>
    <property type="match status" value="1"/>
</dbReference>
<evidence type="ECO:0000313" key="5">
    <source>
        <dbReference type="Proteomes" id="UP000054621"/>
    </source>
</evidence>
<protein>
    <submittedName>
        <fullName evidence="4">Sepiapterin reductase</fullName>
    </submittedName>
</protein>
<evidence type="ECO:0000313" key="4">
    <source>
        <dbReference type="EMBL" id="KTD55933.1"/>
    </source>
</evidence>
<dbReference type="eggNOG" id="COG4221">
    <property type="taxonomic scope" value="Bacteria"/>
</dbReference>
<dbReference type="PRINTS" id="PR00081">
    <property type="entry name" value="GDHRDH"/>
</dbReference>
<evidence type="ECO:0000256" key="1">
    <source>
        <dbReference type="ARBA" id="ARBA00006484"/>
    </source>
</evidence>
<comment type="caution">
    <text evidence="4">The sequence shown here is derived from an EMBL/GenBank/DDBJ whole genome shotgun (WGS) entry which is preliminary data.</text>
</comment>
<comment type="similarity">
    <text evidence="1 3">Belongs to the short-chain dehydrogenases/reductases (SDR) family.</text>
</comment>
<dbReference type="PRINTS" id="PR00080">
    <property type="entry name" value="SDRFAMILY"/>
</dbReference>
<dbReference type="STRING" id="28087.Lsai_2063"/>
<gene>
    <name evidence="4" type="primary">yueD</name>
    <name evidence="4" type="ORF">Lsai_2063</name>
</gene>
<dbReference type="AlphaFoldDB" id="A0A0W0YG42"/>
<dbReference type="PATRIC" id="fig|28087.4.peg.2227"/>
<proteinExistence type="inferred from homology"/>